<keyword evidence="2" id="KW-1185">Reference proteome</keyword>
<name>A0ABX9G9E0_9BURK</name>
<proteinExistence type="predicted"/>
<reference evidence="1 2" key="1">
    <citation type="submission" date="2018-06" db="EMBL/GenBank/DDBJ databases">
        <title>Genomic Encyclopedia of Type Strains, Phase III (KMG-III): the genomes of soil and plant-associated and newly described type strains.</title>
        <authorList>
            <person name="Whitman W."/>
        </authorList>
    </citation>
    <scope>NUCLEOTIDE SEQUENCE [LARGE SCALE GENOMIC DNA]</scope>
    <source>
        <strain evidence="1 2">CECT 7342</strain>
    </source>
</reference>
<organism evidence="1 2">
    <name type="scientific">Achromobacter marplatensis</name>
    <dbReference type="NCBI Taxonomy" id="470868"/>
    <lineage>
        <taxon>Bacteria</taxon>
        <taxon>Pseudomonadati</taxon>
        <taxon>Pseudomonadota</taxon>
        <taxon>Betaproteobacteria</taxon>
        <taxon>Burkholderiales</taxon>
        <taxon>Alcaligenaceae</taxon>
        <taxon>Achromobacter</taxon>
    </lineage>
</organism>
<sequence length="100" mass="11238">MNHISLSRLQSLLRIAERAVELHKLGDASRHAYSLFDDACNAYKRKHNLGRLERDSAQWDAMMDAVSGEYAVLAGFKKAEYNGKRRLATAVRAYLNGGVK</sequence>
<gene>
    <name evidence="1" type="ORF">DFP87_104117</name>
</gene>
<evidence type="ECO:0000313" key="1">
    <source>
        <dbReference type="EMBL" id="RBP19782.1"/>
    </source>
</evidence>
<comment type="caution">
    <text evidence="1">The sequence shown here is derived from an EMBL/GenBank/DDBJ whole genome shotgun (WGS) entry which is preliminary data.</text>
</comment>
<dbReference type="EMBL" id="QNRM01000004">
    <property type="protein sequence ID" value="RBP19782.1"/>
    <property type="molecule type" value="Genomic_DNA"/>
</dbReference>
<protein>
    <submittedName>
        <fullName evidence="1">Uncharacterized protein</fullName>
    </submittedName>
</protein>
<dbReference type="RefSeq" id="WP_088589172.1">
    <property type="nucleotide sequence ID" value="NZ_CADIJU010000002.1"/>
</dbReference>
<dbReference type="GeneID" id="99730030"/>
<accession>A0ABX9G9E0</accession>
<evidence type="ECO:0000313" key="2">
    <source>
        <dbReference type="Proteomes" id="UP000252124"/>
    </source>
</evidence>
<dbReference type="Proteomes" id="UP000252124">
    <property type="component" value="Unassembled WGS sequence"/>
</dbReference>